<dbReference type="KEGG" id="pka:PQ456_22120"/>
<dbReference type="SUPFAM" id="SSF46689">
    <property type="entry name" value="Homeodomain-like"/>
    <property type="match status" value="2"/>
</dbReference>
<proteinExistence type="predicted"/>
<gene>
    <name evidence="11" type="ORF">PQ456_22120</name>
</gene>
<evidence type="ECO:0000256" key="6">
    <source>
        <dbReference type="ARBA" id="ARBA00023125"/>
    </source>
</evidence>
<dbReference type="GO" id="GO:0005737">
    <property type="term" value="C:cytoplasm"/>
    <property type="evidence" value="ECO:0007669"/>
    <property type="project" value="UniProtKB-SubCell"/>
</dbReference>
<dbReference type="InterPro" id="IPR018060">
    <property type="entry name" value="HTH_AraC"/>
</dbReference>
<dbReference type="PANTHER" id="PTHR42713:SF3">
    <property type="entry name" value="TRANSCRIPTIONAL REGULATORY PROTEIN HPTR"/>
    <property type="match status" value="1"/>
</dbReference>
<evidence type="ECO:0000313" key="11">
    <source>
        <dbReference type="EMBL" id="WCT55812.1"/>
    </source>
</evidence>
<evidence type="ECO:0000256" key="3">
    <source>
        <dbReference type="ARBA" id="ARBA00022553"/>
    </source>
</evidence>
<dbReference type="Gene3D" id="1.10.10.60">
    <property type="entry name" value="Homeodomain-like"/>
    <property type="match status" value="2"/>
</dbReference>
<feature type="modified residue" description="4-aspartylphosphate" evidence="8">
    <location>
        <position position="56"/>
    </location>
</feature>
<evidence type="ECO:0000313" key="12">
    <source>
        <dbReference type="Proteomes" id="UP001220509"/>
    </source>
</evidence>
<evidence type="ECO:0000256" key="7">
    <source>
        <dbReference type="ARBA" id="ARBA00023163"/>
    </source>
</evidence>
<dbReference type="InterPro" id="IPR011006">
    <property type="entry name" value="CheY-like_superfamily"/>
</dbReference>
<organism evidence="11 12">
    <name type="scientific">Paenibacillus kyungheensis</name>
    <dbReference type="NCBI Taxonomy" id="1452732"/>
    <lineage>
        <taxon>Bacteria</taxon>
        <taxon>Bacillati</taxon>
        <taxon>Bacillota</taxon>
        <taxon>Bacilli</taxon>
        <taxon>Bacillales</taxon>
        <taxon>Paenibacillaceae</taxon>
        <taxon>Paenibacillus</taxon>
    </lineage>
</organism>
<keyword evidence="5" id="KW-0805">Transcription regulation</keyword>
<evidence type="ECO:0000259" key="10">
    <source>
        <dbReference type="PROSITE" id="PS50110"/>
    </source>
</evidence>
<dbReference type="SMART" id="SM00448">
    <property type="entry name" value="REC"/>
    <property type="match status" value="1"/>
</dbReference>
<name>A0AAX3M152_9BACL</name>
<dbReference type="GO" id="GO:0003700">
    <property type="term" value="F:DNA-binding transcription factor activity"/>
    <property type="evidence" value="ECO:0007669"/>
    <property type="project" value="InterPro"/>
</dbReference>
<dbReference type="PANTHER" id="PTHR42713">
    <property type="entry name" value="HISTIDINE KINASE-RELATED"/>
    <property type="match status" value="1"/>
</dbReference>
<keyword evidence="6" id="KW-0238">DNA-binding</keyword>
<dbReference type="CDD" id="cd17536">
    <property type="entry name" value="REC_YesN-like"/>
    <property type="match status" value="1"/>
</dbReference>
<dbReference type="Pfam" id="PF00072">
    <property type="entry name" value="Response_reg"/>
    <property type="match status" value="1"/>
</dbReference>
<dbReference type="Pfam" id="PF12833">
    <property type="entry name" value="HTH_18"/>
    <property type="match status" value="1"/>
</dbReference>
<dbReference type="AlphaFoldDB" id="A0AAX3M152"/>
<dbReference type="PROSITE" id="PS01124">
    <property type="entry name" value="HTH_ARAC_FAMILY_2"/>
    <property type="match status" value="1"/>
</dbReference>
<dbReference type="PROSITE" id="PS50110">
    <property type="entry name" value="RESPONSE_REGULATORY"/>
    <property type="match status" value="1"/>
</dbReference>
<sequence length="441" mass="50265">MMYKVLIVDDELIVRHAVKTLIHWEGSRFEYAGSCSNGRTALELIAQTDIDIVITDIKMPDMDGIALIKQLRADQYHGEILVLSNYNDFELVREALKHSAHDYMLKLTLQTDNFMQVLEEMAAKIDQKEPVLQKNTSLSIADPVEYSDFQQQLLEICGIDHSAIQLLQRAEINTQSSASSDSSYRPLDTERQLLFLFAVNIEQANANDNLLNAAQRLKSALSGLSDELFSNSHHVMLAELNNHQFILGVTCEKSSSLISANPSSWSETIAQRLISLSNMYYNIPLQIVYTIGASNEHELRQHIQYCLNIEESPLPLAIKPTPHRLSPPHSNHKVMIRPEVQKVIDYLQTHYAERIHLSEIAAYVNLSEPYLCQVFKVEIGQSILTYLNDIRMNHAYQMLSSGQWLVKQVALEVGIHDPFYFNRLFKKRYGISPKQIKPVLS</sequence>
<dbReference type="InterPro" id="IPR051552">
    <property type="entry name" value="HptR"/>
</dbReference>
<evidence type="ECO:0000256" key="4">
    <source>
        <dbReference type="ARBA" id="ARBA00023012"/>
    </source>
</evidence>
<dbReference type="SMART" id="SM00342">
    <property type="entry name" value="HTH_ARAC"/>
    <property type="match status" value="1"/>
</dbReference>
<dbReference type="Gene3D" id="3.40.50.2300">
    <property type="match status" value="1"/>
</dbReference>
<accession>A0AAX3M152</accession>
<dbReference type="InterPro" id="IPR009057">
    <property type="entry name" value="Homeodomain-like_sf"/>
</dbReference>
<evidence type="ECO:0000256" key="2">
    <source>
        <dbReference type="ARBA" id="ARBA00022490"/>
    </source>
</evidence>
<evidence type="ECO:0000259" key="9">
    <source>
        <dbReference type="PROSITE" id="PS01124"/>
    </source>
</evidence>
<dbReference type="RefSeq" id="WP_273614162.1">
    <property type="nucleotide sequence ID" value="NZ_CP117416.1"/>
</dbReference>
<dbReference type="Proteomes" id="UP001220509">
    <property type="component" value="Chromosome"/>
</dbReference>
<keyword evidence="2" id="KW-0963">Cytoplasm</keyword>
<evidence type="ECO:0000256" key="8">
    <source>
        <dbReference type="PROSITE-ProRule" id="PRU00169"/>
    </source>
</evidence>
<dbReference type="SUPFAM" id="SSF52172">
    <property type="entry name" value="CheY-like"/>
    <property type="match status" value="1"/>
</dbReference>
<dbReference type="GO" id="GO:0043565">
    <property type="term" value="F:sequence-specific DNA binding"/>
    <property type="evidence" value="ECO:0007669"/>
    <property type="project" value="InterPro"/>
</dbReference>
<comment type="subcellular location">
    <subcellularLocation>
        <location evidence="1">Cytoplasm</location>
    </subcellularLocation>
</comment>
<evidence type="ECO:0000256" key="1">
    <source>
        <dbReference type="ARBA" id="ARBA00004496"/>
    </source>
</evidence>
<keyword evidence="3 8" id="KW-0597">Phosphoprotein</keyword>
<evidence type="ECO:0000256" key="5">
    <source>
        <dbReference type="ARBA" id="ARBA00023015"/>
    </source>
</evidence>
<keyword evidence="7" id="KW-0804">Transcription</keyword>
<keyword evidence="4" id="KW-0902">Two-component regulatory system</keyword>
<reference evidence="11 12" key="1">
    <citation type="submission" date="2023-02" db="EMBL/GenBank/DDBJ databases">
        <title>Genome sequence of Paenibacillus kyungheensis KACC 18744.</title>
        <authorList>
            <person name="Kim S."/>
            <person name="Heo J."/>
            <person name="Kwon S.-W."/>
        </authorList>
    </citation>
    <scope>NUCLEOTIDE SEQUENCE [LARGE SCALE GENOMIC DNA]</scope>
    <source>
        <strain evidence="11 12">KACC 18744</strain>
    </source>
</reference>
<dbReference type="GO" id="GO:0000160">
    <property type="term" value="P:phosphorelay signal transduction system"/>
    <property type="evidence" value="ECO:0007669"/>
    <property type="project" value="UniProtKB-KW"/>
</dbReference>
<protein>
    <submittedName>
        <fullName evidence="11">Response regulator</fullName>
    </submittedName>
</protein>
<feature type="domain" description="Response regulatory" evidence="10">
    <location>
        <begin position="4"/>
        <end position="121"/>
    </location>
</feature>
<keyword evidence="12" id="KW-1185">Reference proteome</keyword>
<feature type="domain" description="HTH araC/xylS-type" evidence="9">
    <location>
        <begin position="341"/>
        <end position="439"/>
    </location>
</feature>
<dbReference type="EMBL" id="CP117416">
    <property type="protein sequence ID" value="WCT55812.1"/>
    <property type="molecule type" value="Genomic_DNA"/>
</dbReference>
<dbReference type="InterPro" id="IPR001789">
    <property type="entry name" value="Sig_transdc_resp-reg_receiver"/>
</dbReference>